<dbReference type="AlphaFoldDB" id="A0A0L0FEC1"/>
<reference evidence="2 3" key="1">
    <citation type="submission" date="2011-02" db="EMBL/GenBank/DDBJ databases">
        <title>The Genome Sequence of Sphaeroforma arctica JP610.</title>
        <authorList>
            <consortium name="The Broad Institute Genome Sequencing Platform"/>
            <person name="Russ C."/>
            <person name="Cuomo C."/>
            <person name="Young S.K."/>
            <person name="Zeng Q."/>
            <person name="Gargeya S."/>
            <person name="Alvarado L."/>
            <person name="Berlin A."/>
            <person name="Chapman S.B."/>
            <person name="Chen Z."/>
            <person name="Freedman E."/>
            <person name="Gellesch M."/>
            <person name="Goldberg J."/>
            <person name="Griggs A."/>
            <person name="Gujja S."/>
            <person name="Heilman E."/>
            <person name="Heiman D."/>
            <person name="Howarth C."/>
            <person name="Mehta T."/>
            <person name="Neiman D."/>
            <person name="Pearson M."/>
            <person name="Roberts A."/>
            <person name="Saif S."/>
            <person name="Shea T."/>
            <person name="Shenoy N."/>
            <person name="Sisk P."/>
            <person name="Stolte C."/>
            <person name="Sykes S."/>
            <person name="White J."/>
            <person name="Yandava C."/>
            <person name="Burger G."/>
            <person name="Gray M.W."/>
            <person name="Holland P.W.H."/>
            <person name="King N."/>
            <person name="Lang F.B.F."/>
            <person name="Roger A.J."/>
            <person name="Ruiz-Trillo I."/>
            <person name="Haas B."/>
            <person name="Nusbaum C."/>
            <person name="Birren B."/>
        </authorList>
    </citation>
    <scope>NUCLEOTIDE SEQUENCE [LARGE SCALE GENOMIC DNA]</scope>
    <source>
        <strain evidence="2 3">JP610</strain>
    </source>
</reference>
<gene>
    <name evidence="2" type="ORF">SARC_12365</name>
</gene>
<accession>A0A0L0FEC1</accession>
<evidence type="ECO:0000313" key="2">
    <source>
        <dbReference type="EMBL" id="KNC75102.1"/>
    </source>
</evidence>
<dbReference type="RefSeq" id="XP_014149004.1">
    <property type="nucleotide sequence ID" value="XM_014293529.1"/>
</dbReference>
<evidence type="ECO:0000256" key="1">
    <source>
        <dbReference type="SAM" id="Phobius"/>
    </source>
</evidence>
<proteinExistence type="predicted"/>
<dbReference type="EMBL" id="KQ243846">
    <property type="protein sequence ID" value="KNC75102.1"/>
    <property type="molecule type" value="Genomic_DNA"/>
</dbReference>
<evidence type="ECO:0000313" key="3">
    <source>
        <dbReference type="Proteomes" id="UP000054560"/>
    </source>
</evidence>
<sequence length="91" mass="9976">AAKLSAAATCVLGLLELLLFLRIAFIENTNTRIQREITLLGPVLFHAVQNSESAKALWDDLPQSSMSRQLAAIMEDAETSRMLLAGYNTKV</sequence>
<name>A0A0L0FEC1_9EUKA</name>
<keyword evidence="3" id="KW-1185">Reference proteome</keyword>
<dbReference type="Proteomes" id="UP000054560">
    <property type="component" value="Unassembled WGS sequence"/>
</dbReference>
<feature type="non-terminal residue" evidence="2">
    <location>
        <position position="1"/>
    </location>
</feature>
<keyword evidence="1" id="KW-0812">Transmembrane</keyword>
<feature type="transmembrane region" description="Helical" evidence="1">
    <location>
        <begin position="6"/>
        <end position="25"/>
    </location>
</feature>
<dbReference type="GeneID" id="25912869"/>
<keyword evidence="1" id="KW-0472">Membrane</keyword>
<protein>
    <submittedName>
        <fullName evidence="2">Uncharacterized protein</fullName>
    </submittedName>
</protein>
<organism evidence="2 3">
    <name type="scientific">Sphaeroforma arctica JP610</name>
    <dbReference type="NCBI Taxonomy" id="667725"/>
    <lineage>
        <taxon>Eukaryota</taxon>
        <taxon>Ichthyosporea</taxon>
        <taxon>Ichthyophonida</taxon>
        <taxon>Sphaeroforma</taxon>
    </lineage>
</organism>
<keyword evidence="1" id="KW-1133">Transmembrane helix</keyword>